<comment type="caution">
    <text evidence="6">The sequence shown here is derived from an EMBL/GenBank/DDBJ whole genome shotgun (WGS) entry which is preliminary data.</text>
</comment>
<dbReference type="SUPFAM" id="SSF50998">
    <property type="entry name" value="Quinoprotein alcohol dehydrogenase-like"/>
    <property type="match status" value="1"/>
</dbReference>
<dbReference type="InterPro" id="IPR036047">
    <property type="entry name" value="F-box-like_dom_sf"/>
</dbReference>
<feature type="repeat" description="WD" evidence="3">
    <location>
        <begin position="502"/>
        <end position="541"/>
    </location>
</feature>
<proteinExistence type="predicted"/>
<feature type="domain" description="F-box" evidence="5">
    <location>
        <begin position="78"/>
        <end position="124"/>
    </location>
</feature>
<dbReference type="SMART" id="SM00256">
    <property type="entry name" value="FBOX"/>
    <property type="match status" value="1"/>
</dbReference>
<dbReference type="Gene3D" id="1.20.1280.50">
    <property type="match status" value="1"/>
</dbReference>
<dbReference type="CDD" id="cd00200">
    <property type="entry name" value="WD40"/>
    <property type="match status" value="1"/>
</dbReference>
<protein>
    <recommendedName>
        <fullName evidence="5">F-box domain-containing protein</fullName>
    </recommendedName>
</protein>
<feature type="compositionally biased region" description="Low complexity" evidence="4">
    <location>
        <begin position="221"/>
        <end position="253"/>
    </location>
</feature>
<dbReference type="PRINTS" id="PR00320">
    <property type="entry name" value="GPROTEINBRPT"/>
</dbReference>
<keyword evidence="1 3" id="KW-0853">WD repeat</keyword>
<dbReference type="InterPro" id="IPR019775">
    <property type="entry name" value="WD40_repeat_CS"/>
</dbReference>
<dbReference type="InterPro" id="IPR001680">
    <property type="entry name" value="WD40_rpt"/>
</dbReference>
<dbReference type="Proteomes" id="UP001383192">
    <property type="component" value="Unassembled WGS sequence"/>
</dbReference>
<dbReference type="Gene3D" id="2.130.10.10">
    <property type="entry name" value="YVTN repeat-like/Quinoprotein amine dehydrogenase"/>
    <property type="match status" value="2"/>
</dbReference>
<dbReference type="PROSITE" id="PS50181">
    <property type="entry name" value="FBOX"/>
    <property type="match status" value="1"/>
</dbReference>
<dbReference type="Pfam" id="PF12937">
    <property type="entry name" value="F-box-like"/>
    <property type="match status" value="1"/>
</dbReference>
<feature type="region of interest" description="Disordered" evidence="4">
    <location>
        <begin position="582"/>
        <end position="603"/>
    </location>
</feature>
<dbReference type="AlphaFoldDB" id="A0AAW0C6Y8"/>
<accession>A0AAW0C6Y8</accession>
<feature type="compositionally biased region" description="Low complexity" evidence="4">
    <location>
        <begin position="594"/>
        <end position="603"/>
    </location>
</feature>
<dbReference type="SUPFAM" id="SSF81383">
    <property type="entry name" value="F-box domain"/>
    <property type="match status" value="1"/>
</dbReference>
<sequence>MNLDEGYTDDLELENALPLHGLSQNLSAASSMNTGNLGILAGISSPQDCEELAYRLLASLPRSRLATIQRRIAPLLQFDVVGSLPAEVSLQIFSHLPFPSLLACNLVSRRWNSLANDQTLWKTLCRARGWVWRQPARIPPLDQTTQHRVNEVFEDSDDEGMGDSDEEAEVEEVADSLILTGLEAAKAELTLMHAELDSGFASMSFERAPLFNAFLRSKSTGTTSLSSISSTTQSTGTIASSSSLQQSNPLNNSVDRQRMDTSSQAYPFSFGSDAKGKGPMTAKDVKDVSLHRHSAPVGFSPSNTPTHLKPNYKLLYLTHVKLQHRILTSSYRLSTLQSRNGATQPGTSTQNTPNPHTNTIYCLQLYTYASSGKQVLFTGSRDKTIREWNLSTGVVERVIGGVHTSSVLSICVANGLLASAGSDRRVVVWDLGELDSGADRLGDVNNRSTVVGPGGLRVLKVIEDHEDSVLCVRFDKERLVSCSKDRTVRTYPFPELEPQYVLSAHRAAVNAISISPTLIVSGSGDRSIRLWDATTGALLRTFENHHSRGIASIDFRPPYVLSGSSDKHLRIFDITTLQGWSTSPDAHQHSHSPATGASTGSSTNASNILPLPLSLLGPTPLTPQTGTSGFFPLALPFSSVDDEDDLLAFTYPYSSSHGRSSVACQVCGSTSTVPVYGGSSSAENACHNVYNDFGGFDSHGFGNSSGSAGSSSGSTSGAAVNFAGTGLMMIGPGGKRFVPGVGRAGFVGGFGGAGRSAIHMDLVRSVAFGEDFVLSGSYDLSIKVWDRKTGALIADLTGGHTGRIFCIGFDCTKIVSCGEDQRICIWDFSHGIDTSFIQL</sequence>
<dbReference type="PROSITE" id="PS50294">
    <property type="entry name" value="WD_REPEATS_REGION"/>
    <property type="match status" value="2"/>
</dbReference>
<dbReference type="InterPro" id="IPR011047">
    <property type="entry name" value="Quinoprotein_ADH-like_sf"/>
</dbReference>
<dbReference type="SMART" id="SM00320">
    <property type="entry name" value="WD40"/>
    <property type="match status" value="7"/>
</dbReference>
<feature type="repeat" description="WD" evidence="3">
    <location>
        <begin position="756"/>
        <end position="795"/>
    </location>
</feature>
<reference evidence="6 7" key="1">
    <citation type="submission" date="2024-01" db="EMBL/GenBank/DDBJ databases">
        <title>A draft genome for a cacao thread blight-causing isolate of Paramarasmius palmivorus.</title>
        <authorList>
            <person name="Baruah I.K."/>
            <person name="Bukari Y."/>
            <person name="Amoako-Attah I."/>
            <person name="Meinhardt L.W."/>
            <person name="Bailey B.A."/>
            <person name="Cohen S.P."/>
        </authorList>
    </citation>
    <scope>NUCLEOTIDE SEQUENCE [LARGE SCALE GENOMIC DNA]</scope>
    <source>
        <strain evidence="6 7">GH-12</strain>
    </source>
</reference>
<feature type="repeat" description="WD" evidence="3">
    <location>
        <begin position="403"/>
        <end position="431"/>
    </location>
</feature>
<evidence type="ECO:0000256" key="2">
    <source>
        <dbReference type="ARBA" id="ARBA00022737"/>
    </source>
</evidence>
<evidence type="ECO:0000256" key="3">
    <source>
        <dbReference type="PROSITE-ProRule" id="PRU00221"/>
    </source>
</evidence>
<dbReference type="InterPro" id="IPR015943">
    <property type="entry name" value="WD40/YVTN_repeat-like_dom_sf"/>
</dbReference>
<gene>
    <name evidence="6" type="ORF">VNI00_012110</name>
</gene>
<dbReference type="PROSITE" id="PS50082">
    <property type="entry name" value="WD_REPEATS_2"/>
    <property type="match status" value="4"/>
</dbReference>
<evidence type="ECO:0000313" key="6">
    <source>
        <dbReference type="EMBL" id="KAK7034703.1"/>
    </source>
</evidence>
<evidence type="ECO:0000259" key="5">
    <source>
        <dbReference type="PROSITE" id="PS50181"/>
    </source>
</evidence>
<dbReference type="PROSITE" id="PS00678">
    <property type="entry name" value="WD_REPEATS_1"/>
    <property type="match status" value="3"/>
</dbReference>
<dbReference type="InterPro" id="IPR020472">
    <property type="entry name" value="WD40_PAC1"/>
</dbReference>
<dbReference type="InterPro" id="IPR001810">
    <property type="entry name" value="F-box_dom"/>
</dbReference>
<evidence type="ECO:0000313" key="7">
    <source>
        <dbReference type="Proteomes" id="UP001383192"/>
    </source>
</evidence>
<feature type="region of interest" description="Disordered" evidence="4">
    <location>
        <begin position="221"/>
        <end position="256"/>
    </location>
</feature>
<keyword evidence="2" id="KW-0677">Repeat</keyword>
<dbReference type="PANTHER" id="PTHR19879">
    <property type="entry name" value="TRANSCRIPTION INITIATION FACTOR TFIID"/>
    <property type="match status" value="1"/>
</dbReference>
<dbReference type="PANTHER" id="PTHR19879:SF9">
    <property type="entry name" value="TRANSCRIPTION INITIATION FACTOR TFIID SUBUNIT 5"/>
    <property type="match status" value="1"/>
</dbReference>
<evidence type="ECO:0000256" key="1">
    <source>
        <dbReference type="ARBA" id="ARBA00022574"/>
    </source>
</evidence>
<keyword evidence="7" id="KW-1185">Reference proteome</keyword>
<evidence type="ECO:0000256" key="4">
    <source>
        <dbReference type="SAM" id="MobiDB-lite"/>
    </source>
</evidence>
<dbReference type="Pfam" id="PF00400">
    <property type="entry name" value="WD40"/>
    <property type="match status" value="7"/>
</dbReference>
<feature type="repeat" description="WD" evidence="3">
    <location>
        <begin position="543"/>
        <end position="576"/>
    </location>
</feature>
<organism evidence="6 7">
    <name type="scientific">Paramarasmius palmivorus</name>
    <dbReference type="NCBI Taxonomy" id="297713"/>
    <lineage>
        <taxon>Eukaryota</taxon>
        <taxon>Fungi</taxon>
        <taxon>Dikarya</taxon>
        <taxon>Basidiomycota</taxon>
        <taxon>Agaricomycotina</taxon>
        <taxon>Agaricomycetes</taxon>
        <taxon>Agaricomycetidae</taxon>
        <taxon>Agaricales</taxon>
        <taxon>Marasmiineae</taxon>
        <taxon>Marasmiaceae</taxon>
        <taxon>Paramarasmius</taxon>
    </lineage>
</organism>
<name>A0AAW0C6Y8_9AGAR</name>
<dbReference type="EMBL" id="JAYKXP010000055">
    <property type="protein sequence ID" value="KAK7034703.1"/>
    <property type="molecule type" value="Genomic_DNA"/>
</dbReference>